<dbReference type="RefSeq" id="WP_242338138.1">
    <property type="nucleotide sequence ID" value="NZ_CP071872.1"/>
</dbReference>
<evidence type="ECO:0000256" key="6">
    <source>
        <dbReference type="ARBA" id="ARBA00023136"/>
    </source>
</evidence>
<dbReference type="InterPro" id="IPR005829">
    <property type="entry name" value="Sugar_transporter_CS"/>
</dbReference>
<feature type="transmembrane region" description="Helical" evidence="8">
    <location>
        <begin position="375"/>
        <end position="394"/>
    </location>
</feature>
<dbReference type="PANTHER" id="PTHR23517:SF2">
    <property type="entry name" value="MULTIDRUG RESISTANCE PROTEIN MDTH"/>
    <property type="match status" value="1"/>
</dbReference>
<feature type="transmembrane region" description="Helical" evidence="8">
    <location>
        <begin position="172"/>
        <end position="191"/>
    </location>
</feature>
<dbReference type="CDD" id="cd17329">
    <property type="entry name" value="MFS_MdtH_MDR_like"/>
    <property type="match status" value="1"/>
</dbReference>
<keyword evidence="2" id="KW-0813">Transport</keyword>
<dbReference type="InterPro" id="IPR050171">
    <property type="entry name" value="MFS_Transporters"/>
</dbReference>
<dbReference type="InterPro" id="IPR011701">
    <property type="entry name" value="MFS"/>
</dbReference>
<evidence type="ECO:0000256" key="5">
    <source>
        <dbReference type="ARBA" id="ARBA00022989"/>
    </source>
</evidence>
<sequence>MSVASLRRAAKESVSGLPREFWWLWASTLVNRLGAFVATYMALYLTLERGYSASYAGLVAALHGLGGVVSALGAGVMADRLGRRPTLLIAQTSTALSVALLGFMEHPAAIAAVACLVGMTSNASRPAVQAMMADIVRPEDRLRAFSLNYWAINLGFAISAAAAGLIAEYSYLAGFVGEAALTLVCAVLVFVKLPESRPERSAAAAKGEPGISLGTVLRDGRFMGVVGLSFLISLIFMQGSVGLPVAMGLDGWSPSDYGLVIAANGVLIVALQIPVTRFIEHRDPQRLLVISALLAGYGFGLTAFAGSIGVYVLTVCVWTLAEIVNSPTQMGLVVRFSPVHGRGRYQGVYTMSWSAAALIAPLMAGYVIDRFGAEWLWGSCAVIGTVAALGYWLLMRGLPEAAPDPDRAPLPAPAPEAETSAVPATSETAPAAPAPAPAPAAAQGRPGTA</sequence>
<feature type="region of interest" description="Disordered" evidence="7">
    <location>
        <begin position="404"/>
        <end position="449"/>
    </location>
</feature>
<comment type="subcellular location">
    <subcellularLocation>
        <location evidence="1">Cell membrane</location>
        <topology evidence="1">Multi-pass membrane protein</topology>
    </subcellularLocation>
</comment>
<dbReference type="PANTHER" id="PTHR23517">
    <property type="entry name" value="RESISTANCE PROTEIN MDTM, PUTATIVE-RELATED-RELATED"/>
    <property type="match status" value="1"/>
</dbReference>
<dbReference type="Proteomes" id="UP000828924">
    <property type="component" value="Chromosome"/>
</dbReference>
<feature type="transmembrane region" description="Helical" evidence="8">
    <location>
        <begin position="21"/>
        <end position="43"/>
    </location>
</feature>
<keyword evidence="5 8" id="KW-1133">Transmembrane helix</keyword>
<evidence type="ECO:0000256" key="2">
    <source>
        <dbReference type="ARBA" id="ARBA00022448"/>
    </source>
</evidence>
<dbReference type="SUPFAM" id="SSF103473">
    <property type="entry name" value="MFS general substrate transporter"/>
    <property type="match status" value="1"/>
</dbReference>
<keyword evidence="11" id="KW-1185">Reference proteome</keyword>
<dbReference type="PROSITE" id="PS00216">
    <property type="entry name" value="SUGAR_TRANSPORT_1"/>
    <property type="match status" value="1"/>
</dbReference>
<keyword evidence="3" id="KW-1003">Cell membrane</keyword>
<evidence type="ECO:0000256" key="1">
    <source>
        <dbReference type="ARBA" id="ARBA00004651"/>
    </source>
</evidence>
<evidence type="ECO:0000259" key="9">
    <source>
        <dbReference type="PROSITE" id="PS50850"/>
    </source>
</evidence>
<feature type="compositionally biased region" description="Low complexity" evidence="7">
    <location>
        <begin position="415"/>
        <end position="431"/>
    </location>
</feature>
<feature type="transmembrane region" description="Helical" evidence="8">
    <location>
        <begin position="257"/>
        <end position="275"/>
    </location>
</feature>
<accession>A0ABY3WTF5</accession>
<feature type="transmembrane region" description="Helical" evidence="8">
    <location>
        <begin position="348"/>
        <end position="368"/>
    </location>
</feature>
<feature type="domain" description="Major facilitator superfamily (MFS) profile" evidence="9">
    <location>
        <begin position="20"/>
        <end position="402"/>
    </location>
</feature>
<gene>
    <name evidence="10" type="ORF">J4032_34715</name>
</gene>
<dbReference type="Gene3D" id="1.20.1250.20">
    <property type="entry name" value="MFS general substrate transporter like domains"/>
    <property type="match status" value="2"/>
</dbReference>
<name>A0ABY3WTF5_9ACTN</name>
<dbReference type="EMBL" id="CP071872">
    <property type="protein sequence ID" value="UNM15943.1"/>
    <property type="molecule type" value="Genomic_DNA"/>
</dbReference>
<protein>
    <submittedName>
        <fullName evidence="10">MFS transporter</fullName>
    </submittedName>
</protein>
<feature type="transmembrane region" description="Helical" evidence="8">
    <location>
        <begin position="222"/>
        <end position="245"/>
    </location>
</feature>
<dbReference type="InterPro" id="IPR036259">
    <property type="entry name" value="MFS_trans_sf"/>
</dbReference>
<proteinExistence type="predicted"/>
<evidence type="ECO:0000313" key="10">
    <source>
        <dbReference type="EMBL" id="UNM15943.1"/>
    </source>
</evidence>
<feature type="transmembrane region" description="Helical" evidence="8">
    <location>
        <begin position="149"/>
        <end position="166"/>
    </location>
</feature>
<evidence type="ECO:0000256" key="7">
    <source>
        <dbReference type="SAM" id="MobiDB-lite"/>
    </source>
</evidence>
<feature type="transmembrane region" description="Helical" evidence="8">
    <location>
        <begin position="287"/>
        <end position="320"/>
    </location>
</feature>
<evidence type="ECO:0000256" key="8">
    <source>
        <dbReference type="SAM" id="Phobius"/>
    </source>
</evidence>
<feature type="transmembrane region" description="Helical" evidence="8">
    <location>
        <begin position="55"/>
        <end position="78"/>
    </location>
</feature>
<evidence type="ECO:0000256" key="3">
    <source>
        <dbReference type="ARBA" id="ARBA00022475"/>
    </source>
</evidence>
<evidence type="ECO:0000256" key="4">
    <source>
        <dbReference type="ARBA" id="ARBA00022692"/>
    </source>
</evidence>
<reference evidence="10 11" key="1">
    <citation type="submission" date="2021-03" db="EMBL/GenBank/DDBJ databases">
        <title>Complete genome of Streptomyces formicae strain 1H-GS9 (DSM 100524).</title>
        <authorList>
            <person name="Atanasov K.E."/>
            <person name="Altabella T."/>
            <person name="Ferrer A."/>
        </authorList>
    </citation>
    <scope>NUCLEOTIDE SEQUENCE [LARGE SCALE GENOMIC DNA]</scope>
    <source>
        <strain evidence="10 11">1H-GS9</strain>
    </source>
</reference>
<keyword evidence="4 8" id="KW-0812">Transmembrane</keyword>
<dbReference type="PROSITE" id="PS50850">
    <property type="entry name" value="MFS"/>
    <property type="match status" value="1"/>
</dbReference>
<keyword evidence="6 8" id="KW-0472">Membrane</keyword>
<organism evidence="10 11">
    <name type="scientific">Streptomyces formicae</name>
    <dbReference type="NCBI Taxonomy" id="1616117"/>
    <lineage>
        <taxon>Bacteria</taxon>
        <taxon>Bacillati</taxon>
        <taxon>Actinomycetota</taxon>
        <taxon>Actinomycetes</taxon>
        <taxon>Kitasatosporales</taxon>
        <taxon>Streptomycetaceae</taxon>
        <taxon>Streptomyces</taxon>
    </lineage>
</organism>
<evidence type="ECO:0000313" key="11">
    <source>
        <dbReference type="Proteomes" id="UP000828924"/>
    </source>
</evidence>
<dbReference type="InterPro" id="IPR020846">
    <property type="entry name" value="MFS_dom"/>
</dbReference>
<dbReference type="Pfam" id="PF07690">
    <property type="entry name" value="MFS_1"/>
    <property type="match status" value="1"/>
</dbReference>